<feature type="region of interest" description="Disordered" evidence="1">
    <location>
        <begin position="1"/>
        <end position="28"/>
    </location>
</feature>
<gene>
    <name evidence="2" type="ORF">DERYTH_LOCUS410</name>
</gene>
<feature type="compositionally biased region" description="Basic and acidic residues" evidence="1">
    <location>
        <begin position="14"/>
        <end position="28"/>
    </location>
</feature>
<evidence type="ECO:0000313" key="2">
    <source>
        <dbReference type="EMBL" id="CAG8449186.1"/>
    </source>
</evidence>
<keyword evidence="3" id="KW-1185">Reference proteome</keyword>
<dbReference type="EMBL" id="CAJVPY010000089">
    <property type="protein sequence ID" value="CAG8449186.1"/>
    <property type="molecule type" value="Genomic_DNA"/>
</dbReference>
<dbReference type="Proteomes" id="UP000789405">
    <property type="component" value="Unassembled WGS sequence"/>
</dbReference>
<comment type="caution">
    <text evidence="2">The sequence shown here is derived from an EMBL/GenBank/DDBJ whole genome shotgun (WGS) entry which is preliminary data.</text>
</comment>
<accession>A0A9N8VI70</accession>
<evidence type="ECO:0000313" key="3">
    <source>
        <dbReference type="Proteomes" id="UP000789405"/>
    </source>
</evidence>
<reference evidence="2" key="1">
    <citation type="submission" date="2021-06" db="EMBL/GenBank/DDBJ databases">
        <authorList>
            <person name="Kallberg Y."/>
            <person name="Tangrot J."/>
            <person name="Rosling A."/>
        </authorList>
    </citation>
    <scope>NUCLEOTIDE SEQUENCE</scope>
    <source>
        <strain evidence="2">MA453B</strain>
    </source>
</reference>
<evidence type="ECO:0000256" key="1">
    <source>
        <dbReference type="SAM" id="MobiDB-lite"/>
    </source>
</evidence>
<protein>
    <submittedName>
        <fullName evidence="2">19437_t:CDS:1</fullName>
    </submittedName>
</protein>
<organism evidence="2 3">
    <name type="scientific">Dentiscutata erythropus</name>
    <dbReference type="NCBI Taxonomy" id="1348616"/>
    <lineage>
        <taxon>Eukaryota</taxon>
        <taxon>Fungi</taxon>
        <taxon>Fungi incertae sedis</taxon>
        <taxon>Mucoromycota</taxon>
        <taxon>Glomeromycotina</taxon>
        <taxon>Glomeromycetes</taxon>
        <taxon>Diversisporales</taxon>
        <taxon>Gigasporaceae</taxon>
        <taxon>Dentiscutata</taxon>
    </lineage>
</organism>
<dbReference type="AlphaFoldDB" id="A0A9N8VI70"/>
<name>A0A9N8VI70_9GLOM</name>
<sequence length="86" mass="10035">MKRKDQYEHRKKNDYREKKKDTDPNNKIQDVKIFRCKDKGFVDDDESDKSKPTPPILLGWVFKPAGHSISNFISQQMSSTTTCINS</sequence>
<proteinExistence type="predicted"/>